<proteinExistence type="predicted"/>
<organism evidence="1 2">
    <name type="scientific">Panagrolaimus sp. JU765</name>
    <dbReference type="NCBI Taxonomy" id="591449"/>
    <lineage>
        <taxon>Eukaryota</taxon>
        <taxon>Metazoa</taxon>
        <taxon>Ecdysozoa</taxon>
        <taxon>Nematoda</taxon>
        <taxon>Chromadorea</taxon>
        <taxon>Rhabditida</taxon>
        <taxon>Tylenchina</taxon>
        <taxon>Panagrolaimomorpha</taxon>
        <taxon>Panagrolaimoidea</taxon>
        <taxon>Panagrolaimidae</taxon>
        <taxon>Panagrolaimus</taxon>
    </lineage>
</organism>
<name>A0AC34Q5V5_9BILA</name>
<dbReference type="WBParaSite" id="JU765_v2.g13321.t1">
    <property type="protein sequence ID" value="JU765_v2.g13321.t1"/>
    <property type="gene ID" value="JU765_v2.g13321"/>
</dbReference>
<reference evidence="2" key="1">
    <citation type="submission" date="2022-11" db="UniProtKB">
        <authorList>
            <consortium name="WormBaseParasite"/>
        </authorList>
    </citation>
    <scope>IDENTIFICATION</scope>
</reference>
<dbReference type="Proteomes" id="UP000887576">
    <property type="component" value="Unplaced"/>
</dbReference>
<accession>A0AC34Q5V5</accession>
<evidence type="ECO:0000313" key="1">
    <source>
        <dbReference type="Proteomes" id="UP000887576"/>
    </source>
</evidence>
<sequence>MLLEISVLLGILSGLAADFVKSPSISDRSRAVKSIVKRGSNRFLVDEIGDEDVTDGKPRSLLTNNDDYTDFNNKPVVNRVSQNLKQVTYEPILPTYSTPKPSPRRQNVEVTDAPVTAPPIDPRAIRRTGFFFQHYPYDKLHRFYQLNPRLQFVYPREYENVDWTYPIERTPYYHQRQFYNLAALGYYGR</sequence>
<evidence type="ECO:0000313" key="2">
    <source>
        <dbReference type="WBParaSite" id="JU765_v2.g13321.t1"/>
    </source>
</evidence>
<protein>
    <submittedName>
        <fullName evidence="2">Uncharacterized protein</fullName>
    </submittedName>
</protein>